<keyword evidence="3" id="KW-1185">Reference proteome</keyword>
<dbReference type="AlphaFoldDB" id="A0A5C8ZAJ0"/>
<evidence type="ECO:0008006" key="4">
    <source>
        <dbReference type="Google" id="ProtNLM"/>
    </source>
</evidence>
<evidence type="ECO:0000256" key="1">
    <source>
        <dbReference type="SAM" id="MobiDB-lite"/>
    </source>
</evidence>
<evidence type="ECO:0000313" key="3">
    <source>
        <dbReference type="Proteomes" id="UP000321764"/>
    </source>
</evidence>
<dbReference type="RefSeq" id="WP_147714176.1">
    <property type="nucleotide sequence ID" value="NZ_VKAD01000001.1"/>
</dbReference>
<dbReference type="InterPro" id="IPR010807">
    <property type="entry name" value="YfgJ-like"/>
</dbReference>
<protein>
    <recommendedName>
        <fullName evidence="4">Zinc ribbon domain-containing protein</fullName>
    </recommendedName>
</protein>
<gene>
    <name evidence="2" type="ORF">FME95_09650</name>
</gene>
<accession>A0A5C8ZAJ0</accession>
<feature type="region of interest" description="Disordered" evidence="1">
    <location>
        <begin position="39"/>
        <end position="66"/>
    </location>
</feature>
<dbReference type="EMBL" id="VKAD01000001">
    <property type="protein sequence ID" value="TXR54777.1"/>
    <property type="molecule type" value="Genomic_DNA"/>
</dbReference>
<reference evidence="2 3" key="1">
    <citation type="submission" date="2019-07" db="EMBL/GenBank/DDBJ databases">
        <title>Reinekea sp. strain SSH23 genome sequencing and assembly.</title>
        <authorList>
            <person name="Kim I."/>
        </authorList>
    </citation>
    <scope>NUCLEOTIDE SEQUENCE [LARGE SCALE GENOMIC DNA]</scope>
    <source>
        <strain evidence="2 3">SSH23</strain>
    </source>
</reference>
<dbReference type="OrthoDB" id="5405751at2"/>
<comment type="caution">
    <text evidence="2">The sequence shown here is derived from an EMBL/GenBank/DDBJ whole genome shotgun (WGS) entry which is preliminary data.</text>
</comment>
<dbReference type="Proteomes" id="UP000321764">
    <property type="component" value="Unassembled WGS sequence"/>
</dbReference>
<feature type="compositionally biased region" description="Polar residues" evidence="1">
    <location>
        <begin position="51"/>
        <end position="66"/>
    </location>
</feature>
<dbReference type="SUPFAM" id="SSF161187">
    <property type="entry name" value="YfgJ-like"/>
    <property type="match status" value="1"/>
</dbReference>
<organism evidence="2 3">
    <name type="scientific">Reinekea thalattae</name>
    <dbReference type="NCBI Taxonomy" id="2593301"/>
    <lineage>
        <taxon>Bacteria</taxon>
        <taxon>Pseudomonadati</taxon>
        <taxon>Pseudomonadota</taxon>
        <taxon>Gammaproteobacteria</taxon>
        <taxon>Oceanospirillales</taxon>
        <taxon>Saccharospirillaceae</taxon>
        <taxon>Reinekea</taxon>
    </lineage>
</organism>
<evidence type="ECO:0000313" key="2">
    <source>
        <dbReference type="EMBL" id="TXR54777.1"/>
    </source>
</evidence>
<proteinExistence type="predicted"/>
<dbReference type="InterPro" id="IPR029037">
    <property type="entry name" value="DUF1407/YfgJ-like_sf"/>
</dbReference>
<dbReference type="Pfam" id="PF07191">
    <property type="entry name" value="Zn_ribbon_6"/>
    <property type="match status" value="1"/>
</dbReference>
<dbReference type="Gene3D" id="2.10.290.10">
    <property type="entry name" value="YfgJ-like"/>
    <property type="match status" value="1"/>
</dbReference>
<name>A0A5C8ZAJ0_9GAMM</name>
<sequence>MPKLCPDCKKPLEHVCSCGSSSYFCNHCNQLVSRKRVIEPDDEAGSEPSFAKSTNNEQKPNRSVKS</sequence>